<feature type="compositionally biased region" description="Basic and acidic residues" evidence="1">
    <location>
        <begin position="225"/>
        <end position="239"/>
    </location>
</feature>
<dbReference type="Gene3D" id="1.10.601.10">
    <property type="entry name" value="RNA Polymerase Primary Sigma Factor"/>
    <property type="match status" value="1"/>
</dbReference>
<organism evidence="5 6">
    <name type="scientific">Aggregatibacter aphrophilus</name>
    <name type="common">Haemophilus aphrophilus</name>
    <dbReference type="NCBI Taxonomy" id="732"/>
    <lineage>
        <taxon>Bacteria</taxon>
        <taxon>Pseudomonadati</taxon>
        <taxon>Pseudomonadota</taxon>
        <taxon>Gammaproteobacteria</taxon>
        <taxon>Pasteurellales</taxon>
        <taxon>Pasteurellaceae</taxon>
        <taxon>Aggregatibacter</taxon>
    </lineage>
</organism>
<dbReference type="GO" id="GO:0006352">
    <property type="term" value="P:DNA-templated transcription initiation"/>
    <property type="evidence" value="ECO:0007669"/>
    <property type="project" value="InterPro"/>
</dbReference>
<protein>
    <submittedName>
        <fullName evidence="5">Sigma-70</fullName>
    </submittedName>
</protein>
<feature type="compositionally biased region" description="Acidic residues" evidence="1">
    <location>
        <begin position="182"/>
        <end position="193"/>
    </location>
</feature>
<sequence>MDHNPQSQLKLLIAQGKEQGYLTYAEVNDSLPEELVDADQIEDIIQMINDMGIQVLETAPDADDLMLNETITDEDVVEEATQVLSSVEAELGRTTDPVRMYMREMGSVELLTREGEIDIAKRIEEGINEVQSAVAAYPEAITYLIEQYESVENGGVRLADLITGFVDPNVLSESDNTHLDENFDSDEENEEDVGDNRLDDESEDEEDREENSSDDGDSDNSIDPEVAREKFTALKEQHQKPWQALKNMVAHRKKPKMKFKPCQIFSLNSV</sequence>
<dbReference type="Pfam" id="PF03979">
    <property type="entry name" value="Sigma70_r1_1"/>
    <property type="match status" value="1"/>
</dbReference>
<dbReference type="InterPro" id="IPR042189">
    <property type="entry name" value="RNA_pol_sigma_70_r1_1_sf"/>
</dbReference>
<dbReference type="GO" id="GO:0016987">
    <property type="term" value="F:sigma factor activity"/>
    <property type="evidence" value="ECO:0007669"/>
    <property type="project" value="InterPro"/>
</dbReference>
<dbReference type="Proteomes" id="UP000253728">
    <property type="component" value="Unassembled WGS sequence"/>
</dbReference>
<name>A0A336N723_AGGAP</name>
<evidence type="ECO:0000256" key="1">
    <source>
        <dbReference type="SAM" id="MobiDB-lite"/>
    </source>
</evidence>
<evidence type="ECO:0000259" key="3">
    <source>
        <dbReference type="Pfam" id="PF03979"/>
    </source>
</evidence>
<proteinExistence type="predicted"/>
<dbReference type="Gene3D" id="1.10.220.120">
    <property type="entry name" value="Sigma-70 factor, region 1.1"/>
    <property type="match status" value="1"/>
</dbReference>
<accession>A0A336N723</accession>
<dbReference type="SUPFAM" id="SSF88946">
    <property type="entry name" value="Sigma2 domain of RNA polymerase sigma factors"/>
    <property type="match status" value="1"/>
</dbReference>
<reference evidence="5 6" key="1">
    <citation type="submission" date="2018-06" db="EMBL/GenBank/DDBJ databases">
        <authorList>
            <consortium name="Pathogen Informatics"/>
            <person name="Doyle S."/>
        </authorList>
    </citation>
    <scope>NUCLEOTIDE SEQUENCE [LARGE SCALE GENOMIC DNA]</scope>
    <source>
        <strain evidence="5 6">NCTC5908</strain>
    </source>
</reference>
<dbReference type="Pfam" id="PF04546">
    <property type="entry name" value="Sigma70_ner"/>
    <property type="match status" value="1"/>
</dbReference>
<evidence type="ECO:0000313" key="6">
    <source>
        <dbReference type="Proteomes" id="UP000253728"/>
    </source>
</evidence>
<dbReference type="GO" id="GO:0003677">
    <property type="term" value="F:DNA binding"/>
    <property type="evidence" value="ECO:0007669"/>
    <property type="project" value="InterPro"/>
</dbReference>
<feature type="compositionally biased region" description="Acidic residues" evidence="1">
    <location>
        <begin position="200"/>
        <end position="222"/>
    </location>
</feature>
<feature type="region of interest" description="Disordered" evidence="1">
    <location>
        <begin position="169"/>
        <end position="242"/>
    </location>
</feature>
<dbReference type="EMBL" id="UFSP01000003">
    <property type="protein sequence ID" value="SSZ30159.1"/>
    <property type="molecule type" value="Genomic_DNA"/>
</dbReference>
<evidence type="ECO:0000259" key="2">
    <source>
        <dbReference type="Pfam" id="PF00140"/>
    </source>
</evidence>
<evidence type="ECO:0000313" key="5">
    <source>
        <dbReference type="EMBL" id="SSZ30159.1"/>
    </source>
</evidence>
<dbReference type="InterPro" id="IPR013325">
    <property type="entry name" value="RNA_pol_sigma_r2"/>
</dbReference>
<dbReference type="Pfam" id="PF00140">
    <property type="entry name" value="Sigma70_r1_2"/>
    <property type="match status" value="1"/>
</dbReference>
<dbReference type="AlphaFoldDB" id="A0A336N723"/>
<dbReference type="InterPro" id="IPR007631">
    <property type="entry name" value="RNA_pol_sigma_70_non-ess"/>
</dbReference>
<dbReference type="InterPro" id="IPR009042">
    <property type="entry name" value="RNA_pol_sigma70_r1_2"/>
</dbReference>
<feature type="domain" description="RNA polymerase sigma factor 70 region 1.1" evidence="3">
    <location>
        <begin position="5"/>
        <end position="80"/>
    </location>
</feature>
<dbReference type="InterPro" id="IPR007127">
    <property type="entry name" value="RNA_pol_sigma_70_r1_1"/>
</dbReference>
<dbReference type="FunFam" id="1.10.220.120:FF:000001">
    <property type="entry name" value="RNA polymerase sigma factor RpoD"/>
    <property type="match status" value="1"/>
</dbReference>
<feature type="domain" description="RNA polymerase sigma factor 70 non-essential" evidence="4">
    <location>
        <begin position="137"/>
        <end position="250"/>
    </location>
</feature>
<evidence type="ECO:0000259" key="4">
    <source>
        <dbReference type="Pfam" id="PF04546"/>
    </source>
</evidence>
<gene>
    <name evidence="5" type="primary">rpoD_1</name>
    <name evidence="5" type="ORF">NCTC5908_01979</name>
</gene>
<feature type="domain" description="RNA polymerase sigma-70 region 1.2" evidence="2">
    <location>
        <begin position="96"/>
        <end position="126"/>
    </location>
</feature>